<gene>
    <name evidence="1" type="ORF">IAD26_08890</name>
</gene>
<organism evidence="1 2">
    <name type="scientific">Candidatus Limenecus avicola</name>
    <dbReference type="NCBI Taxonomy" id="2840847"/>
    <lineage>
        <taxon>Bacteria</taxon>
        <taxon>Bacillati</taxon>
        <taxon>Bacillota</taxon>
        <taxon>Clostridia</taxon>
        <taxon>Eubacteriales</taxon>
        <taxon>Clostridiaceae</taxon>
        <taxon>Clostridiaceae incertae sedis</taxon>
        <taxon>Candidatus Limenecus</taxon>
    </lineage>
</organism>
<dbReference type="AlphaFoldDB" id="A0A9D1N1Q0"/>
<reference evidence="1" key="2">
    <citation type="journal article" date="2021" name="PeerJ">
        <title>Extensive microbial diversity within the chicken gut microbiome revealed by metagenomics and culture.</title>
        <authorList>
            <person name="Gilroy R."/>
            <person name="Ravi A."/>
            <person name="Getino M."/>
            <person name="Pursley I."/>
            <person name="Horton D.L."/>
            <person name="Alikhan N.F."/>
            <person name="Baker D."/>
            <person name="Gharbi K."/>
            <person name="Hall N."/>
            <person name="Watson M."/>
            <person name="Adriaenssens E.M."/>
            <person name="Foster-Nyarko E."/>
            <person name="Jarju S."/>
            <person name="Secka A."/>
            <person name="Antonio M."/>
            <person name="Oren A."/>
            <person name="Chaudhuri R.R."/>
            <person name="La Ragione R."/>
            <person name="Hildebrand F."/>
            <person name="Pallen M.J."/>
        </authorList>
    </citation>
    <scope>NUCLEOTIDE SEQUENCE</scope>
    <source>
        <strain evidence="1">CHK154-7741</strain>
    </source>
</reference>
<evidence type="ECO:0000313" key="2">
    <source>
        <dbReference type="Proteomes" id="UP000886748"/>
    </source>
</evidence>
<dbReference type="Proteomes" id="UP000886748">
    <property type="component" value="Unassembled WGS sequence"/>
</dbReference>
<protein>
    <submittedName>
        <fullName evidence="1">Uncharacterized protein</fullName>
    </submittedName>
</protein>
<accession>A0A9D1N1Q0</accession>
<dbReference type="EMBL" id="DVOD01000064">
    <property type="protein sequence ID" value="HIU93230.1"/>
    <property type="molecule type" value="Genomic_DNA"/>
</dbReference>
<comment type="caution">
    <text evidence="1">The sequence shown here is derived from an EMBL/GenBank/DDBJ whole genome shotgun (WGS) entry which is preliminary data.</text>
</comment>
<proteinExistence type="predicted"/>
<evidence type="ECO:0000313" key="1">
    <source>
        <dbReference type="EMBL" id="HIU93230.1"/>
    </source>
</evidence>
<reference evidence="1" key="1">
    <citation type="submission" date="2020-10" db="EMBL/GenBank/DDBJ databases">
        <authorList>
            <person name="Gilroy R."/>
        </authorList>
    </citation>
    <scope>NUCLEOTIDE SEQUENCE</scope>
    <source>
        <strain evidence="1">CHK154-7741</strain>
    </source>
</reference>
<sequence>MSTDIIKNFVYPLNVSKGSVQKRMTRSSAQAWQYFDTTFKYFQNGNVKIKTLEKDMRNIVNCSAVKIDFLGQKKAYKPSFIEFDNVNPVMRVVIPVADSLNWINRIAFGKILNKNPEMLNHEALHLFDLINNPKIVKRALNIAKSKDFKEIDEFYTKHMYGKFIDTEQMTGSLLKTEKELKKFLKKRTPSHRINILQYYRNHCLLESRAYNWGAKCQQKFNTEQNCQDSLAHLFRFSIFFKKKYEMLNRLLFETISQERTNLRNRG</sequence>
<name>A0A9D1N1Q0_9CLOT</name>